<evidence type="ECO:0000313" key="9">
    <source>
        <dbReference type="Proteomes" id="UP001161247"/>
    </source>
</evidence>
<evidence type="ECO:0000256" key="6">
    <source>
        <dbReference type="SAM" id="MobiDB-lite"/>
    </source>
</evidence>
<evidence type="ECO:0000313" key="8">
    <source>
        <dbReference type="EMBL" id="CAI9090202.1"/>
    </source>
</evidence>
<reference evidence="8" key="1">
    <citation type="submission" date="2023-03" db="EMBL/GenBank/DDBJ databases">
        <authorList>
            <person name="Julca I."/>
        </authorList>
    </citation>
    <scope>NUCLEOTIDE SEQUENCE</scope>
</reference>
<dbReference type="InterPro" id="IPR048289">
    <property type="entry name" value="RRM2_NsCP33-like"/>
</dbReference>
<feature type="repeat" description="WD" evidence="5">
    <location>
        <begin position="223"/>
        <end position="252"/>
    </location>
</feature>
<accession>A0AAV1C491</accession>
<evidence type="ECO:0000259" key="7">
    <source>
        <dbReference type="PROSITE" id="PS50102"/>
    </source>
</evidence>
<dbReference type="SUPFAM" id="SSF54928">
    <property type="entry name" value="RNA-binding domain, RBD"/>
    <property type="match status" value="1"/>
</dbReference>
<keyword evidence="9" id="KW-1185">Reference proteome</keyword>
<feature type="region of interest" description="Disordered" evidence="6">
    <location>
        <begin position="79"/>
        <end position="103"/>
    </location>
</feature>
<dbReference type="Gene3D" id="2.130.10.10">
    <property type="entry name" value="YVTN repeat-like/Quinoprotein amine dehydrogenase"/>
    <property type="match status" value="1"/>
</dbReference>
<dbReference type="CDD" id="cd21608">
    <property type="entry name" value="RRM2_NsCP33_like"/>
    <property type="match status" value="1"/>
</dbReference>
<sequence>MGKVLIKKRSRPVVQSINVTAPSCNSATNSEVKSDRPSPAVQSENASASKEKLELAVQSKNVTVSSSNIIKISEVKSETPDPVVQSNNVPVSSSNSGTKYEVKSDPANQTMVMTTTESCSASENTGLTLCQDWVVGNCRQGPNDLVNAMVGAGDVLFAGVEDGSIMAWKSCPESSSPIMLPTLKGHTNAVISLTVGGNRLYSGSKDNTIRVWDLKTLECIETLNAHKESVTSLAFFDRYLLSGSLDNSLKVWGTAENGNSQVIYEMKQESGILALRRINDGGNKPILLCSCEDKIVRVAALPLTRHHSQFPISFLTLNSTSSFSSITSSPPPNNKLFVGGLSWSVDEKSLLDAFSSFGDVTEVRIMYDKTTGRSRGFGFVHFSKEDEAASAKDAMDGKAYLGRPMRVTFALDKVRGAPVVVPRVRNSETEFQQES</sequence>
<dbReference type="EMBL" id="OX459118">
    <property type="protein sequence ID" value="CAI9090202.1"/>
    <property type="molecule type" value="Genomic_DNA"/>
</dbReference>
<dbReference type="SMART" id="SM00320">
    <property type="entry name" value="WD40"/>
    <property type="match status" value="4"/>
</dbReference>
<dbReference type="PANTHER" id="PTHR44489:SF1">
    <property type="entry name" value="ZINC FINGER CCCH DOMAIN-CONTAINING PROTEIN 63"/>
    <property type="match status" value="1"/>
</dbReference>
<dbReference type="Gene3D" id="3.30.70.330">
    <property type="match status" value="1"/>
</dbReference>
<dbReference type="InterPro" id="IPR019775">
    <property type="entry name" value="WD40_repeat_CS"/>
</dbReference>
<gene>
    <name evidence="8" type="ORF">OLC1_LOCUS2411</name>
</gene>
<dbReference type="PROSITE" id="PS50082">
    <property type="entry name" value="WD_REPEATS_2"/>
    <property type="match status" value="2"/>
</dbReference>
<dbReference type="InterPro" id="IPR001680">
    <property type="entry name" value="WD40_rpt"/>
</dbReference>
<evidence type="ECO:0000256" key="5">
    <source>
        <dbReference type="PROSITE-ProRule" id="PRU00221"/>
    </source>
</evidence>
<dbReference type="AlphaFoldDB" id="A0AAV1C491"/>
<dbReference type="InterPro" id="IPR012677">
    <property type="entry name" value="Nucleotide-bd_a/b_plait_sf"/>
</dbReference>
<evidence type="ECO:0000256" key="3">
    <source>
        <dbReference type="ARBA" id="ARBA00022884"/>
    </source>
</evidence>
<dbReference type="InterPro" id="IPR015943">
    <property type="entry name" value="WD40/YVTN_repeat-like_dom_sf"/>
</dbReference>
<dbReference type="PROSITE" id="PS50102">
    <property type="entry name" value="RRM"/>
    <property type="match status" value="1"/>
</dbReference>
<dbReference type="SMART" id="SM00360">
    <property type="entry name" value="RRM"/>
    <property type="match status" value="1"/>
</dbReference>
<name>A0AAV1C491_OLDCO</name>
<evidence type="ECO:0000256" key="2">
    <source>
        <dbReference type="ARBA" id="ARBA00022737"/>
    </source>
</evidence>
<dbReference type="Pfam" id="PF00400">
    <property type="entry name" value="WD40"/>
    <property type="match status" value="2"/>
</dbReference>
<dbReference type="SUPFAM" id="SSF50978">
    <property type="entry name" value="WD40 repeat-like"/>
    <property type="match status" value="1"/>
</dbReference>
<dbReference type="Proteomes" id="UP001161247">
    <property type="component" value="Chromosome 1"/>
</dbReference>
<dbReference type="PROSITE" id="PS50294">
    <property type="entry name" value="WD_REPEATS_REGION"/>
    <property type="match status" value="2"/>
</dbReference>
<dbReference type="PRINTS" id="PR00320">
    <property type="entry name" value="GPROTEINBRPT"/>
</dbReference>
<organism evidence="8 9">
    <name type="scientific">Oldenlandia corymbosa var. corymbosa</name>
    <dbReference type="NCBI Taxonomy" id="529605"/>
    <lineage>
        <taxon>Eukaryota</taxon>
        <taxon>Viridiplantae</taxon>
        <taxon>Streptophyta</taxon>
        <taxon>Embryophyta</taxon>
        <taxon>Tracheophyta</taxon>
        <taxon>Spermatophyta</taxon>
        <taxon>Magnoliopsida</taxon>
        <taxon>eudicotyledons</taxon>
        <taxon>Gunneridae</taxon>
        <taxon>Pentapetalae</taxon>
        <taxon>asterids</taxon>
        <taxon>lamiids</taxon>
        <taxon>Gentianales</taxon>
        <taxon>Rubiaceae</taxon>
        <taxon>Rubioideae</taxon>
        <taxon>Spermacoceae</taxon>
        <taxon>Hedyotis-Oldenlandia complex</taxon>
        <taxon>Oldenlandia</taxon>
    </lineage>
</organism>
<keyword evidence="3 4" id="KW-0694">RNA-binding</keyword>
<feature type="domain" description="RRM" evidence="7">
    <location>
        <begin position="334"/>
        <end position="412"/>
    </location>
</feature>
<proteinExistence type="predicted"/>
<dbReference type="PANTHER" id="PTHR44489">
    <property type="match status" value="1"/>
</dbReference>
<keyword evidence="1 5" id="KW-0853">WD repeat</keyword>
<dbReference type="PROSITE" id="PS00678">
    <property type="entry name" value="WD_REPEATS_1"/>
    <property type="match status" value="1"/>
</dbReference>
<feature type="repeat" description="WD" evidence="5">
    <location>
        <begin position="183"/>
        <end position="222"/>
    </location>
</feature>
<feature type="compositionally biased region" description="Low complexity" evidence="6">
    <location>
        <begin position="80"/>
        <end position="96"/>
    </location>
</feature>
<dbReference type="Pfam" id="PF00076">
    <property type="entry name" value="RRM_1"/>
    <property type="match status" value="1"/>
</dbReference>
<protein>
    <submittedName>
        <fullName evidence="8">OLC1v1024928C1</fullName>
    </submittedName>
</protein>
<dbReference type="InterPro" id="IPR020472">
    <property type="entry name" value="WD40_PAC1"/>
</dbReference>
<dbReference type="InterPro" id="IPR000504">
    <property type="entry name" value="RRM_dom"/>
</dbReference>
<dbReference type="GO" id="GO:0003723">
    <property type="term" value="F:RNA binding"/>
    <property type="evidence" value="ECO:0007669"/>
    <property type="project" value="UniProtKB-UniRule"/>
</dbReference>
<dbReference type="InterPro" id="IPR044715">
    <property type="entry name" value="WDR86-like"/>
</dbReference>
<evidence type="ECO:0000256" key="1">
    <source>
        <dbReference type="ARBA" id="ARBA00022574"/>
    </source>
</evidence>
<evidence type="ECO:0000256" key="4">
    <source>
        <dbReference type="PROSITE-ProRule" id="PRU00176"/>
    </source>
</evidence>
<dbReference type="InterPro" id="IPR035979">
    <property type="entry name" value="RBD_domain_sf"/>
</dbReference>
<dbReference type="InterPro" id="IPR036322">
    <property type="entry name" value="WD40_repeat_dom_sf"/>
</dbReference>
<keyword evidence="2" id="KW-0677">Repeat</keyword>
<feature type="region of interest" description="Disordered" evidence="6">
    <location>
        <begin position="23"/>
        <end position="47"/>
    </location>
</feature>